<dbReference type="InterPro" id="IPR036691">
    <property type="entry name" value="Endo/exonu/phosph_ase_sf"/>
</dbReference>
<evidence type="ECO:0000259" key="2">
    <source>
        <dbReference type="Pfam" id="PF03372"/>
    </source>
</evidence>
<evidence type="ECO:0000313" key="3">
    <source>
        <dbReference type="EMBL" id="CAD5225447.1"/>
    </source>
</evidence>
<keyword evidence="5" id="KW-1185">Reference proteome</keyword>
<dbReference type="Proteomes" id="UP000659654">
    <property type="component" value="Unassembled WGS sequence"/>
</dbReference>
<evidence type="ECO:0000256" key="1">
    <source>
        <dbReference type="SAM" id="SignalP"/>
    </source>
</evidence>
<accession>A0A1I7S2G3</accession>
<reference evidence="6" key="1">
    <citation type="submission" date="2016-11" db="UniProtKB">
        <authorList>
            <consortium name="WormBaseParasite"/>
        </authorList>
    </citation>
    <scope>IDENTIFICATION</scope>
</reference>
<feature type="signal peptide" evidence="1">
    <location>
        <begin position="1"/>
        <end position="20"/>
    </location>
</feature>
<sequence length="344" mass="39160">MARMLTNRMLILFLSLCVAASHVAKKHKHYDVKKLELSKDSKLWVGKTVTIMSFNTWNMAKGIVDGLNKIAKHILINNPDIVGLQEVRHHDEIRQVTESLNKNDTQTWSYVYVPGEDTGIITRHTINVSSISNLTAGIGAQILLDNKRKITLYSMHLDYTLYGPYALAFRTFNNLSVVDHAECHPGYCRCSNIKELVTSEHFKAALARSKTEPLFVVGDFNAPSHLDYTQETLPRRGFVYNWPATFILQNASGLVDSFRELYPDPVKYPGESWSTVNEFHTFGDWEYVIPEPQDRIDFIFYKSSGLKTVASGRYAGDFKPYPADPSLNDWPSDHYAYVSTFKGF</sequence>
<dbReference type="AlphaFoldDB" id="A0A1I7S2G3"/>
<dbReference type="SUPFAM" id="SSF56219">
    <property type="entry name" value="DNase I-like"/>
    <property type="match status" value="1"/>
</dbReference>
<feature type="domain" description="Endonuclease/exonuclease/phosphatase" evidence="2">
    <location>
        <begin position="56"/>
        <end position="334"/>
    </location>
</feature>
<dbReference type="Proteomes" id="UP000582659">
    <property type="component" value="Unassembled WGS sequence"/>
</dbReference>
<proteinExistence type="predicted"/>
<reference evidence="3" key="2">
    <citation type="submission" date="2020-09" db="EMBL/GenBank/DDBJ databases">
        <authorList>
            <person name="Kikuchi T."/>
        </authorList>
    </citation>
    <scope>NUCLEOTIDE SEQUENCE</scope>
    <source>
        <strain evidence="3">Ka4C1</strain>
    </source>
</reference>
<feature type="chain" id="PRO_5035359629" evidence="1">
    <location>
        <begin position="21"/>
        <end position="344"/>
    </location>
</feature>
<keyword evidence="1" id="KW-0732">Signal</keyword>
<dbReference type="Proteomes" id="UP000095284">
    <property type="component" value="Unplaced"/>
</dbReference>
<evidence type="ECO:0000313" key="4">
    <source>
        <dbReference type="Proteomes" id="UP000095284"/>
    </source>
</evidence>
<dbReference type="PANTHER" id="PTHR41349:SF1">
    <property type="entry name" value="PROTEIN CBG08683"/>
    <property type="match status" value="1"/>
</dbReference>
<evidence type="ECO:0000313" key="6">
    <source>
        <dbReference type="WBParaSite" id="BXY_0719200.1"/>
    </source>
</evidence>
<dbReference type="InterPro" id="IPR005135">
    <property type="entry name" value="Endo/exonuclease/phosphatase"/>
</dbReference>
<dbReference type="EMBL" id="CAJFCV020000004">
    <property type="protein sequence ID" value="CAG9114577.1"/>
    <property type="molecule type" value="Genomic_DNA"/>
</dbReference>
<dbReference type="Gene3D" id="3.60.10.10">
    <property type="entry name" value="Endonuclease/exonuclease/phosphatase"/>
    <property type="match status" value="1"/>
</dbReference>
<evidence type="ECO:0000313" key="5">
    <source>
        <dbReference type="Proteomes" id="UP000659654"/>
    </source>
</evidence>
<name>A0A1I7S2G3_BURXY</name>
<dbReference type="PANTHER" id="PTHR41349">
    <property type="match status" value="1"/>
</dbReference>
<dbReference type="GO" id="GO:0003824">
    <property type="term" value="F:catalytic activity"/>
    <property type="evidence" value="ECO:0007669"/>
    <property type="project" value="InterPro"/>
</dbReference>
<dbReference type="EMBL" id="CAJFDI010000004">
    <property type="protein sequence ID" value="CAD5225447.1"/>
    <property type="molecule type" value="Genomic_DNA"/>
</dbReference>
<dbReference type="OrthoDB" id="276515at2759"/>
<protein>
    <submittedName>
        <fullName evidence="3">(pine wood nematode) hypothetical protein</fullName>
    </submittedName>
    <submittedName>
        <fullName evidence="6">Endo/exonuclease/phosphatase domain-containing protein</fullName>
    </submittedName>
</protein>
<gene>
    <name evidence="3" type="ORF">BXYJ_LOCUS8549</name>
</gene>
<organism evidence="4 6">
    <name type="scientific">Bursaphelenchus xylophilus</name>
    <name type="common">Pinewood nematode worm</name>
    <name type="synonym">Aphelenchoides xylophilus</name>
    <dbReference type="NCBI Taxonomy" id="6326"/>
    <lineage>
        <taxon>Eukaryota</taxon>
        <taxon>Metazoa</taxon>
        <taxon>Ecdysozoa</taxon>
        <taxon>Nematoda</taxon>
        <taxon>Chromadorea</taxon>
        <taxon>Rhabditida</taxon>
        <taxon>Tylenchina</taxon>
        <taxon>Tylenchomorpha</taxon>
        <taxon>Aphelenchoidea</taxon>
        <taxon>Aphelenchoididae</taxon>
        <taxon>Bursaphelenchus</taxon>
    </lineage>
</organism>
<dbReference type="Pfam" id="PF03372">
    <property type="entry name" value="Exo_endo_phos"/>
    <property type="match status" value="1"/>
</dbReference>
<dbReference type="eggNOG" id="ENOG502RYZR">
    <property type="taxonomic scope" value="Eukaryota"/>
</dbReference>
<dbReference type="WBParaSite" id="BXY_0719200.1">
    <property type="protein sequence ID" value="BXY_0719200.1"/>
    <property type="gene ID" value="BXY_0719200"/>
</dbReference>